<dbReference type="Gene3D" id="1.10.8.430">
    <property type="entry name" value="Helical domain of apoptotic protease-activating factors"/>
    <property type="match status" value="1"/>
</dbReference>
<dbReference type="GO" id="GO:0043531">
    <property type="term" value="F:ADP binding"/>
    <property type="evidence" value="ECO:0007669"/>
    <property type="project" value="InterPro"/>
</dbReference>
<accession>A0A9E7HA53</accession>
<dbReference type="SUPFAM" id="SSF52540">
    <property type="entry name" value="P-loop containing nucleoside triphosphate hydrolases"/>
    <property type="match status" value="1"/>
</dbReference>
<dbReference type="Proteomes" id="UP001055439">
    <property type="component" value="Chromosome 8"/>
</dbReference>
<dbReference type="InterPro" id="IPR042197">
    <property type="entry name" value="Apaf_helical"/>
</dbReference>
<keyword evidence="2" id="KW-1185">Reference proteome</keyword>
<dbReference type="OrthoDB" id="695329at2759"/>
<proteinExistence type="predicted"/>
<reference evidence="1" key="1">
    <citation type="submission" date="2022-05" db="EMBL/GenBank/DDBJ databases">
        <title>The Musa troglodytarum L. genome provides insights into the mechanism of non-climacteric behaviour and enrichment of carotenoids.</title>
        <authorList>
            <person name="Wang J."/>
        </authorList>
    </citation>
    <scope>NUCLEOTIDE SEQUENCE</scope>
    <source>
        <tissue evidence="1">Leaf</tissue>
    </source>
</reference>
<organism evidence="1 2">
    <name type="scientific">Musa troglodytarum</name>
    <name type="common">fe'i banana</name>
    <dbReference type="NCBI Taxonomy" id="320322"/>
    <lineage>
        <taxon>Eukaryota</taxon>
        <taxon>Viridiplantae</taxon>
        <taxon>Streptophyta</taxon>
        <taxon>Embryophyta</taxon>
        <taxon>Tracheophyta</taxon>
        <taxon>Spermatophyta</taxon>
        <taxon>Magnoliopsida</taxon>
        <taxon>Liliopsida</taxon>
        <taxon>Zingiberales</taxon>
        <taxon>Musaceae</taxon>
        <taxon>Musa</taxon>
    </lineage>
</organism>
<sequence>MMAKPIHYVDKMDEVSSWKLLSKMIFEEQEKHEIERLKEIGKKIVEKCDGLPLAIKSHGRSFKIQGKKPDRVEEFLKVIGGI</sequence>
<dbReference type="InterPro" id="IPR027417">
    <property type="entry name" value="P-loop_NTPase"/>
</dbReference>
<dbReference type="EMBL" id="CP097510">
    <property type="protein sequence ID" value="URE26364.1"/>
    <property type="molecule type" value="Genomic_DNA"/>
</dbReference>
<evidence type="ECO:0000313" key="2">
    <source>
        <dbReference type="Proteomes" id="UP001055439"/>
    </source>
</evidence>
<name>A0A9E7HA53_9LILI</name>
<gene>
    <name evidence="1" type="ORF">MUK42_35218</name>
</gene>
<evidence type="ECO:0000313" key="1">
    <source>
        <dbReference type="EMBL" id="URE26364.1"/>
    </source>
</evidence>
<protein>
    <submittedName>
        <fullName evidence="1">Disease resistance protein</fullName>
    </submittedName>
</protein>
<dbReference type="AlphaFoldDB" id="A0A9E7HA53"/>